<evidence type="ECO:0000256" key="1">
    <source>
        <dbReference type="SAM" id="MobiDB-lite"/>
    </source>
</evidence>
<reference evidence="2 3" key="1">
    <citation type="journal article" date="2013" name="PLoS Genet.">
        <title>The genome and development-dependent transcriptomes of Pyronema confluens: a window into fungal evolution.</title>
        <authorList>
            <person name="Traeger S."/>
            <person name="Altegoer F."/>
            <person name="Freitag M."/>
            <person name="Gabaldon T."/>
            <person name="Kempken F."/>
            <person name="Kumar A."/>
            <person name="Marcet-Houben M."/>
            <person name="Poggeler S."/>
            <person name="Stajich J.E."/>
            <person name="Nowrousian M."/>
        </authorList>
    </citation>
    <scope>NUCLEOTIDE SEQUENCE [LARGE SCALE GENOMIC DNA]</scope>
    <source>
        <strain evidence="3">CBS 100304</strain>
        <tissue evidence="2">Vegetative mycelium</tissue>
    </source>
</reference>
<protein>
    <submittedName>
        <fullName evidence="2">Uncharacterized protein</fullName>
    </submittedName>
</protein>
<evidence type="ECO:0000313" key="3">
    <source>
        <dbReference type="Proteomes" id="UP000018144"/>
    </source>
</evidence>
<dbReference type="AlphaFoldDB" id="U4L2R4"/>
<name>U4L2R4_PYROM</name>
<evidence type="ECO:0000313" key="2">
    <source>
        <dbReference type="EMBL" id="CCX09655.1"/>
    </source>
</evidence>
<accession>U4L2R4</accession>
<sequence length="63" mass="6886">MRYAGDAYAEWKQEFERRIVLVSGAAQERATLPEASGNLITTAGSQDGGKDAVEGDREEDNRV</sequence>
<feature type="compositionally biased region" description="Basic and acidic residues" evidence="1">
    <location>
        <begin position="48"/>
        <end position="63"/>
    </location>
</feature>
<proteinExistence type="predicted"/>
<keyword evidence="3" id="KW-1185">Reference proteome</keyword>
<gene>
    <name evidence="2" type="ORF">PCON_09248</name>
</gene>
<organism evidence="2 3">
    <name type="scientific">Pyronema omphalodes (strain CBS 100304)</name>
    <name type="common">Pyronema confluens</name>
    <dbReference type="NCBI Taxonomy" id="1076935"/>
    <lineage>
        <taxon>Eukaryota</taxon>
        <taxon>Fungi</taxon>
        <taxon>Dikarya</taxon>
        <taxon>Ascomycota</taxon>
        <taxon>Pezizomycotina</taxon>
        <taxon>Pezizomycetes</taxon>
        <taxon>Pezizales</taxon>
        <taxon>Pyronemataceae</taxon>
        <taxon>Pyronema</taxon>
    </lineage>
</organism>
<feature type="region of interest" description="Disordered" evidence="1">
    <location>
        <begin position="33"/>
        <end position="63"/>
    </location>
</feature>
<dbReference type="Proteomes" id="UP000018144">
    <property type="component" value="Unassembled WGS sequence"/>
</dbReference>
<dbReference type="EMBL" id="HF935478">
    <property type="protein sequence ID" value="CCX09655.1"/>
    <property type="molecule type" value="Genomic_DNA"/>
</dbReference>